<comment type="similarity">
    <text evidence="1">Belongs to the sigma-70 factor family. ECF subfamily.</text>
</comment>
<proteinExistence type="inferred from homology"/>
<dbReference type="Proteomes" id="UP000033945">
    <property type="component" value="Unassembled WGS sequence"/>
</dbReference>
<dbReference type="PANTHER" id="PTHR43133:SF57">
    <property type="entry name" value="RNA POLYMERASE SIGMA-70 FACTOR"/>
    <property type="match status" value="1"/>
</dbReference>
<dbReference type="InterPro" id="IPR039425">
    <property type="entry name" value="RNA_pol_sigma-70-like"/>
</dbReference>
<keyword evidence="2" id="KW-0805">Transcription regulation</keyword>
<dbReference type="NCBIfam" id="TIGR02937">
    <property type="entry name" value="sigma70-ECF"/>
    <property type="match status" value="1"/>
</dbReference>
<dbReference type="GO" id="GO:0006352">
    <property type="term" value="P:DNA-templated transcription initiation"/>
    <property type="evidence" value="ECO:0007669"/>
    <property type="project" value="InterPro"/>
</dbReference>
<dbReference type="SUPFAM" id="SSF88659">
    <property type="entry name" value="Sigma3 and sigma4 domains of RNA polymerase sigma factors"/>
    <property type="match status" value="1"/>
</dbReference>
<comment type="caution">
    <text evidence="7">The sequence shown here is derived from an EMBL/GenBank/DDBJ whole genome shotgun (WGS) entry which is preliminary data.</text>
</comment>
<dbReference type="InterPro" id="IPR013325">
    <property type="entry name" value="RNA_pol_sigma_r2"/>
</dbReference>
<evidence type="ECO:0000256" key="2">
    <source>
        <dbReference type="ARBA" id="ARBA00023015"/>
    </source>
</evidence>
<protein>
    <submittedName>
        <fullName evidence="7">RNA polymerase, sigma-24 subunit, ECF subfamily</fullName>
    </submittedName>
</protein>
<keyword evidence="3" id="KW-0731">Sigma factor</keyword>
<evidence type="ECO:0000256" key="4">
    <source>
        <dbReference type="ARBA" id="ARBA00023163"/>
    </source>
</evidence>
<dbReference type="PANTHER" id="PTHR43133">
    <property type="entry name" value="RNA POLYMERASE ECF-TYPE SIGMA FACTO"/>
    <property type="match status" value="1"/>
</dbReference>
<evidence type="ECO:0000256" key="3">
    <source>
        <dbReference type="ARBA" id="ARBA00023082"/>
    </source>
</evidence>
<dbReference type="InterPro" id="IPR013249">
    <property type="entry name" value="RNA_pol_sigma70_r4_t2"/>
</dbReference>
<name>A0A0G1ISP3_9BACT</name>
<dbReference type="InterPro" id="IPR014284">
    <property type="entry name" value="RNA_pol_sigma-70_dom"/>
</dbReference>
<dbReference type="GO" id="GO:0003677">
    <property type="term" value="F:DNA binding"/>
    <property type="evidence" value="ECO:0007669"/>
    <property type="project" value="InterPro"/>
</dbReference>
<reference evidence="7 8" key="1">
    <citation type="journal article" date="2015" name="Nature">
        <title>rRNA introns, odd ribosomes, and small enigmatic genomes across a large radiation of phyla.</title>
        <authorList>
            <person name="Brown C.T."/>
            <person name="Hug L.A."/>
            <person name="Thomas B.C."/>
            <person name="Sharon I."/>
            <person name="Castelle C.J."/>
            <person name="Singh A."/>
            <person name="Wilkins M.J."/>
            <person name="Williams K.H."/>
            <person name="Banfield J.F."/>
        </authorList>
    </citation>
    <scope>NUCLEOTIDE SEQUENCE [LARGE SCALE GENOMIC DNA]</scope>
</reference>
<dbReference type="Pfam" id="PF04542">
    <property type="entry name" value="Sigma70_r2"/>
    <property type="match status" value="1"/>
</dbReference>
<dbReference type="CDD" id="cd06171">
    <property type="entry name" value="Sigma70_r4"/>
    <property type="match status" value="1"/>
</dbReference>
<evidence type="ECO:0000313" key="7">
    <source>
        <dbReference type="EMBL" id="KKT61948.1"/>
    </source>
</evidence>
<dbReference type="InterPro" id="IPR007627">
    <property type="entry name" value="RNA_pol_sigma70_r2"/>
</dbReference>
<accession>A0A0G1ISP3</accession>
<dbReference type="InterPro" id="IPR036388">
    <property type="entry name" value="WH-like_DNA-bd_sf"/>
</dbReference>
<evidence type="ECO:0000259" key="6">
    <source>
        <dbReference type="Pfam" id="PF08281"/>
    </source>
</evidence>
<evidence type="ECO:0000259" key="5">
    <source>
        <dbReference type="Pfam" id="PF04542"/>
    </source>
</evidence>
<feature type="domain" description="RNA polymerase sigma factor 70 region 4 type 2" evidence="6">
    <location>
        <begin position="125"/>
        <end position="176"/>
    </location>
</feature>
<dbReference type="InterPro" id="IPR013324">
    <property type="entry name" value="RNA_pol_sigma_r3/r4-like"/>
</dbReference>
<dbReference type="EMBL" id="LCIT01000020">
    <property type="protein sequence ID" value="KKT61948.1"/>
    <property type="molecule type" value="Genomic_DNA"/>
</dbReference>
<dbReference type="AlphaFoldDB" id="A0A0G1ISP3"/>
<dbReference type="Pfam" id="PF08281">
    <property type="entry name" value="Sigma70_r4_2"/>
    <property type="match status" value="1"/>
</dbReference>
<dbReference type="Gene3D" id="1.10.10.10">
    <property type="entry name" value="Winged helix-like DNA-binding domain superfamily/Winged helix DNA-binding domain"/>
    <property type="match status" value="1"/>
</dbReference>
<dbReference type="SUPFAM" id="SSF88946">
    <property type="entry name" value="Sigma2 domain of RNA polymerase sigma factors"/>
    <property type="match status" value="1"/>
</dbReference>
<sequence>MYSDKPEKDPKQLMQLAKNGDTEAFGQLYELYFKPVYRYIYLRTKSKEEAEDLSQVVFIKIFKSIGGFQEQNKQPLAYFFTIARNTVIDHWRKKKDILTDKPPETLSAESFENPQHLIDQKSTAQAVYQAIENLTEEQQEVIILKFINDLSTTEIAKILDKKEDAVRQTQCRALKILKQYFKEYGI</sequence>
<dbReference type="GO" id="GO:0016987">
    <property type="term" value="F:sigma factor activity"/>
    <property type="evidence" value="ECO:0007669"/>
    <property type="project" value="UniProtKB-KW"/>
</dbReference>
<organism evidence="7 8">
    <name type="scientific">Candidatus Giovannonibacteria bacterium GW2011_GWA2_44_26</name>
    <dbReference type="NCBI Taxonomy" id="1618648"/>
    <lineage>
        <taxon>Bacteria</taxon>
        <taxon>Candidatus Giovannoniibacteriota</taxon>
    </lineage>
</organism>
<evidence type="ECO:0000313" key="8">
    <source>
        <dbReference type="Proteomes" id="UP000033945"/>
    </source>
</evidence>
<keyword evidence="4" id="KW-0804">Transcription</keyword>
<feature type="domain" description="RNA polymerase sigma-70 region 2" evidence="5">
    <location>
        <begin position="28"/>
        <end position="95"/>
    </location>
</feature>
<gene>
    <name evidence="7" type="ORF">UW55_C0020G0012</name>
</gene>
<evidence type="ECO:0000256" key="1">
    <source>
        <dbReference type="ARBA" id="ARBA00010641"/>
    </source>
</evidence>
<dbReference type="Gene3D" id="1.10.1740.10">
    <property type="match status" value="1"/>
</dbReference>